<dbReference type="Proteomes" id="UP000020077">
    <property type="component" value="Unassembled WGS sequence"/>
</dbReference>
<reference evidence="1 2" key="1">
    <citation type="submission" date="2014-02" db="EMBL/GenBank/DDBJ databases">
        <title>Expanding our view of genomic diversity in Candidatus Accumulibacter clades.</title>
        <authorList>
            <person name="Skennerton C.T."/>
            <person name="Barr J.J."/>
            <person name="Slater F.R."/>
            <person name="Bond P.L."/>
            <person name="Tyson G.W."/>
        </authorList>
    </citation>
    <scope>NUCLEOTIDE SEQUENCE [LARGE SCALE GENOMIC DNA]</scope>
    <source>
        <strain evidence="2">BA-91</strain>
    </source>
</reference>
<dbReference type="AlphaFoldDB" id="A0A080M154"/>
<sequence>MVGYRNAVGLNHGLASRRTDIPSQVSFHIDLCLIVPVRRIPKSDAHVVNPVGQVGEEGGIPDDDAVTRQICHNGTGSVKGPDDSGTCCLPAITLGCIVEC</sequence>
<name>A0A080M154_9PROT</name>
<protein>
    <submittedName>
        <fullName evidence="1">Uncharacterized protein</fullName>
    </submittedName>
</protein>
<evidence type="ECO:0000313" key="2">
    <source>
        <dbReference type="Proteomes" id="UP000020077"/>
    </source>
</evidence>
<evidence type="ECO:0000313" key="1">
    <source>
        <dbReference type="EMBL" id="KFB74020.1"/>
    </source>
</evidence>
<dbReference type="EMBL" id="JDVG02000119">
    <property type="protein sequence ID" value="KFB74020.1"/>
    <property type="molecule type" value="Genomic_DNA"/>
</dbReference>
<organism evidence="1 2">
    <name type="scientific">Candidatus Accumulibacter phosphatis</name>
    <dbReference type="NCBI Taxonomy" id="327160"/>
    <lineage>
        <taxon>Bacteria</taxon>
        <taxon>Pseudomonadati</taxon>
        <taxon>Pseudomonadota</taxon>
        <taxon>Betaproteobacteria</taxon>
        <taxon>Candidatus Accumulibacter</taxon>
    </lineage>
</organism>
<comment type="caution">
    <text evidence="1">The sequence shown here is derived from an EMBL/GenBank/DDBJ whole genome shotgun (WGS) entry which is preliminary data.</text>
</comment>
<proteinExistence type="predicted"/>
<accession>A0A080M154</accession>
<gene>
    <name evidence="1" type="ORF">AW09_000697</name>
</gene>